<proteinExistence type="predicted"/>
<dbReference type="SUPFAM" id="SSF48230">
    <property type="entry name" value="Chondroitin AC/alginate lyase"/>
    <property type="match status" value="1"/>
</dbReference>
<dbReference type="GO" id="GO:0019031">
    <property type="term" value="C:viral envelope"/>
    <property type="evidence" value="ECO:0007669"/>
    <property type="project" value="InterPro"/>
</dbReference>
<name>A0A2K9VSB1_9ABAC</name>
<dbReference type="KEGG" id="vg:40527008"/>
<evidence type="ECO:0000259" key="1">
    <source>
        <dbReference type="Pfam" id="PF04850"/>
    </source>
</evidence>
<dbReference type="Proteomes" id="UP000297194">
    <property type="component" value="Segment"/>
</dbReference>
<dbReference type="EMBL" id="MF375894">
    <property type="protein sequence ID" value="AUV65334.1"/>
    <property type="molecule type" value="Genomic_DNA"/>
</dbReference>
<accession>A0A2K9VSB1</accession>
<evidence type="ECO:0000313" key="3">
    <source>
        <dbReference type="Proteomes" id="UP000297194"/>
    </source>
</evidence>
<protein>
    <submittedName>
        <fullName evidence="2">ODV-E66A</fullName>
    </submittedName>
</protein>
<organism evidence="2 3">
    <name type="scientific">Mythimna unipuncta nucleopolyhedrovirus</name>
    <dbReference type="NCBI Taxonomy" id="447897"/>
    <lineage>
        <taxon>Viruses</taxon>
        <taxon>Viruses incertae sedis</taxon>
        <taxon>Naldaviricetes</taxon>
        <taxon>Lefavirales</taxon>
        <taxon>Baculoviridae</taxon>
        <taxon>Alphabaculovirus</taxon>
    </lineage>
</organism>
<dbReference type="Pfam" id="PF04850">
    <property type="entry name" value="Baculo_E66"/>
    <property type="match status" value="1"/>
</dbReference>
<keyword evidence="3" id="KW-1185">Reference proteome</keyword>
<evidence type="ECO:0000313" key="2">
    <source>
        <dbReference type="EMBL" id="AUV65334.1"/>
    </source>
</evidence>
<feature type="domain" description="Baculovirus ODV-E66 C-terminal" evidence="1">
    <location>
        <begin position="299"/>
        <end position="635"/>
    </location>
</feature>
<dbReference type="InterPro" id="IPR006934">
    <property type="entry name" value="ODV-E66_C_baculovirus"/>
</dbReference>
<dbReference type="GeneID" id="40527008"/>
<dbReference type="RefSeq" id="YP_009666728.1">
    <property type="nucleotide sequence ID" value="NC_043530.1"/>
</dbReference>
<dbReference type="Gene3D" id="2.70.98.100">
    <property type="entry name" value="Baculovirus E66 occlusion-derived virus envelope protein, domain 2"/>
    <property type="match status" value="1"/>
</dbReference>
<sequence length="682" mass="76952">MWLYLIIVVVIIVVLAILFIQSNNDKAEEEEEAAAAAEMAMAAASSFVAVDNRDLIAFENYYLDTLQDKFLQKAEKIMNPTRKFIDDDDDDDNIFVGLQPWNGAVDFGIALHTLIGYGVRFRNPNDVLYLDEGLAFRLNNAMYNIYSHLPIPAPTHSAPWGDRTDWYHFSITMPECFQNTCIVLRGFYDLTKLTESLLYYYLPLPTLSMGWWRTAGNAMRMCLPYCYGQLLRGRSFREIGEETQVQYVLDLIRFPLVKAGNGIHYDYAYFDHTDVRAYGYLVNSYFTFSYYNYLFGADTVNMDNVYNSLSLIGSNQGVVNPALLSRTGSNFSAVLAHLIDFEPGVFCGDFSKILTMRNDRYFGSVVGQAPDIAYYEADPNNSLHAPLWTMTRRIWSNSGRVLTYRSVGLESGILLTTNLSGVVNIPTTGPSTSSFHPTIAHTALCATRNAGAMAMHVRFEELNLEYHSLTLYHRYGMFHIYYHIKTLRPITNNARCVVLTRDNQHEPKWTQASNMISSNGITAKHHNIVNNSSLSNFDVRTFDAPLNLQTAEQIISAELVNRGAGVTCFSLLSQDVAANDNTTVVRVPDTDIIVVTTNSNSIQCVVDFPIVVLRDNETRQLTVNDATNISRVLHQLSVDKIVRALAVISMTVDDLILPAEVTRAPNSFYHQNDHGNQFRFLF</sequence>
<dbReference type="Gene3D" id="1.50.10.100">
    <property type="entry name" value="Chondroitin AC/alginate lyase"/>
    <property type="match status" value="1"/>
</dbReference>
<dbReference type="InterPro" id="IPR043082">
    <property type="entry name" value="Baculo_ODV-E66_core"/>
</dbReference>
<reference evidence="2" key="1">
    <citation type="journal article" date="2017" name="Virus Genes">
        <title>The complete genome sequence of a third distinct baculovirus isolated from the true armyworm, Mythimna unipuncta, contains two copies of the lef-7 gene.</title>
        <authorList>
            <person name="Harrison R.L."/>
            <person name="Mowery J.D."/>
            <person name="Rowley D.L."/>
            <person name="Bauchan G.R."/>
            <person name="Theilmann D.A."/>
            <person name="Rohrmann G.F."/>
            <person name="Erlandson M.A."/>
        </authorList>
    </citation>
    <scope>NUCLEOTIDE SEQUENCE [LARGE SCALE GENOMIC DNA]</scope>
    <source>
        <strain evidence="2">#7</strain>
    </source>
</reference>
<dbReference type="InterPro" id="IPR008929">
    <property type="entry name" value="Chondroitin_lyas"/>
</dbReference>